<accession>V4S8B6</accession>
<organism evidence="1 2">
    <name type="scientific">Stutzerimonas chloritidismutans AW-1</name>
    <dbReference type="NCBI Taxonomy" id="1263865"/>
    <lineage>
        <taxon>Bacteria</taxon>
        <taxon>Pseudomonadati</taxon>
        <taxon>Pseudomonadota</taxon>
        <taxon>Gammaproteobacteria</taxon>
        <taxon>Pseudomonadales</taxon>
        <taxon>Pseudomonadaceae</taxon>
        <taxon>Stutzerimonas</taxon>
    </lineage>
</organism>
<dbReference type="Proteomes" id="UP000017822">
    <property type="component" value="Unassembled WGS sequence"/>
</dbReference>
<reference evidence="1 2" key="1">
    <citation type="submission" date="2013-07" db="EMBL/GenBank/DDBJ databases">
        <authorList>
            <person name="Schaap P.J."/>
            <person name="Mehboob F."/>
            <person name="Oosterkamp M.J."/>
            <person name="de Vos W.M."/>
            <person name="Stams A.J.M."/>
            <person name="Koehorst J.J."/>
        </authorList>
    </citation>
    <scope>NUCLEOTIDE SEQUENCE [LARGE SCALE GENOMIC DNA]</scope>
    <source>
        <strain evidence="1 2">AW-1</strain>
    </source>
</reference>
<gene>
    <name evidence="1" type="ORF">F753_01985</name>
</gene>
<protein>
    <submittedName>
        <fullName evidence="1">Uncharacterized protein</fullName>
    </submittedName>
</protein>
<proteinExistence type="predicted"/>
<dbReference type="EMBL" id="AOFQ01000005">
    <property type="protein sequence ID" value="ESR01207.1"/>
    <property type="molecule type" value="Genomic_DNA"/>
</dbReference>
<name>V4S8B6_STUCH</name>
<comment type="caution">
    <text evidence="1">The sequence shown here is derived from an EMBL/GenBank/DDBJ whole genome shotgun (WGS) entry which is preliminary data.</text>
</comment>
<evidence type="ECO:0000313" key="2">
    <source>
        <dbReference type="Proteomes" id="UP000017822"/>
    </source>
</evidence>
<dbReference type="AlphaFoldDB" id="V4S8B6"/>
<sequence length="60" mass="6197">MSALAQHHAHAGALDHAIAHAGQVECLGQDRSALGTDVFQTETAAFELPAFVKVVVASTV</sequence>
<evidence type="ECO:0000313" key="1">
    <source>
        <dbReference type="EMBL" id="ESR01207.1"/>
    </source>
</evidence>